<proteinExistence type="inferred from homology"/>
<keyword evidence="2 4" id="KW-0378">Hydrolase</keyword>
<evidence type="ECO:0000313" key="6">
    <source>
        <dbReference type="Proteomes" id="UP000295678"/>
    </source>
</evidence>
<dbReference type="OrthoDB" id="9813962at2"/>
<comment type="caution">
    <text evidence="5">The sequence shown here is derived from an EMBL/GenBank/DDBJ whole genome shotgun (WGS) entry which is preliminary data.</text>
</comment>
<reference evidence="5 6" key="1">
    <citation type="submission" date="2019-03" db="EMBL/GenBank/DDBJ databases">
        <title>Genomic Encyclopedia of Type Strains, Phase IV (KMG-IV): sequencing the most valuable type-strain genomes for metagenomic binning, comparative biology and taxonomic classification.</title>
        <authorList>
            <person name="Goeker M."/>
        </authorList>
    </citation>
    <scope>NUCLEOTIDE SEQUENCE [LARGE SCALE GENOMIC DNA]</scope>
    <source>
        <strain evidence="5 6">DSM 19345</strain>
    </source>
</reference>
<dbReference type="EC" id="3.6.1.9" evidence="4"/>
<comment type="catalytic activity">
    <reaction evidence="4">
        <text>a 2'-deoxyribonucleoside 5'-triphosphate + H2O = a 2'-deoxyribonucleoside 5'-phosphate + diphosphate + H(+)</text>
        <dbReference type="Rhea" id="RHEA:44644"/>
        <dbReference type="ChEBI" id="CHEBI:15377"/>
        <dbReference type="ChEBI" id="CHEBI:15378"/>
        <dbReference type="ChEBI" id="CHEBI:33019"/>
        <dbReference type="ChEBI" id="CHEBI:61560"/>
        <dbReference type="ChEBI" id="CHEBI:65317"/>
        <dbReference type="EC" id="3.6.1.9"/>
    </reaction>
</comment>
<dbReference type="GO" id="GO:0009117">
    <property type="term" value="P:nucleotide metabolic process"/>
    <property type="evidence" value="ECO:0007669"/>
    <property type="project" value="UniProtKB-KW"/>
</dbReference>
<name>A0A4R3ME14_9HYPH</name>
<protein>
    <recommendedName>
        <fullName evidence="4">Nucleoside triphosphate pyrophosphatase</fullName>
        <ecNumber evidence="4">3.6.1.9</ecNumber>
    </recommendedName>
    <alternativeName>
        <fullName evidence="4">Nucleotide pyrophosphatase</fullName>
        <shortName evidence="4">Nucleotide PPase</shortName>
    </alternativeName>
</protein>
<evidence type="ECO:0000256" key="3">
    <source>
        <dbReference type="ARBA" id="ARBA00023080"/>
    </source>
</evidence>
<comment type="catalytic activity">
    <reaction evidence="4">
        <text>a ribonucleoside 5'-triphosphate + H2O = a ribonucleoside 5'-phosphate + diphosphate + H(+)</text>
        <dbReference type="Rhea" id="RHEA:23996"/>
        <dbReference type="ChEBI" id="CHEBI:15377"/>
        <dbReference type="ChEBI" id="CHEBI:15378"/>
        <dbReference type="ChEBI" id="CHEBI:33019"/>
        <dbReference type="ChEBI" id="CHEBI:58043"/>
        <dbReference type="ChEBI" id="CHEBI:61557"/>
        <dbReference type="EC" id="3.6.1.9"/>
    </reaction>
</comment>
<dbReference type="HAMAP" id="MF_00528">
    <property type="entry name" value="Maf"/>
    <property type="match status" value="1"/>
</dbReference>
<comment type="cofactor">
    <cofactor evidence="1 4">
        <name>a divalent metal cation</name>
        <dbReference type="ChEBI" id="CHEBI:60240"/>
    </cofactor>
</comment>
<sequence length="210" mass="22376">MSDATPSPFCREPIVLASASAARIAMLRAAGLAITAIPSGLDERAMIAAMAGDQGALPPADVAAVLAEAKAQTVSASHRGRIVIGADQTLDLDGELFVKAESRDELIRNLQRLRGRMHALHSAVAVARDGETLWSLTETAWMTMRMFSPEFLGRYVTAAGPAALASVGGYQIEGPGVQLFDRIDGDWFVILGLPLRPLLTELRRLGVLET</sequence>
<dbReference type="Proteomes" id="UP000295678">
    <property type="component" value="Unassembled WGS sequence"/>
</dbReference>
<dbReference type="PANTHER" id="PTHR43213">
    <property type="entry name" value="BIFUNCTIONAL DTTP/UTP PYROPHOSPHATASE/METHYLTRANSFERASE PROTEIN-RELATED"/>
    <property type="match status" value="1"/>
</dbReference>
<keyword evidence="6" id="KW-1185">Reference proteome</keyword>
<dbReference type="RefSeq" id="WP_132805795.1">
    <property type="nucleotide sequence ID" value="NZ_SMAK01000003.1"/>
</dbReference>
<gene>
    <name evidence="5" type="ORF">EDC22_103213</name>
</gene>
<dbReference type="EMBL" id="SMAK01000003">
    <property type="protein sequence ID" value="TCT11900.1"/>
    <property type="molecule type" value="Genomic_DNA"/>
</dbReference>
<dbReference type="InterPro" id="IPR029001">
    <property type="entry name" value="ITPase-like_fam"/>
</dbReference>
<evidence type="ECO:0000256" key="2">
    <source>
        <dbReference type="ARBA" id="ARBA00022801"/>
    </source>
</evidence>
<dbReference type="CDD" id="cd00555">
    <property type="entry name" value="Maf"/>
    <property type="match status" value="1"/>
</dbReference>
<comment type="caution">
    <text evidence="4">Lacks conserved residue(s) required for the propagation of feature annotation.</text>
</comment>
<comment type="function">
    <text evidence="4">Nucleoside triphosphate pyrophosphatase. May have a dual role in cell division arrest and in preventing the incorporation of modified nucleotides into cellular nucleic acids.</text>
</comment>
<dbReference type="GO" id="GO:0005737">
    <property type="term" value="C:cytoplasm"/>
    <property type="evidence" value="ECO:0007669"/>
    <property type="project" value="UniProtKB-SubCell"/>
</dbReference>
<feature type="active site" description="Proton acceptor" evidence="4">
    <location>
        <position position="87"/>
    </location>
</feature>
<accession>A0A4R3ME14</accession>
<dbReference type="AlphaFoldDB" id="A0A4R3ME14"/>
<dbReference type="Pfam" id="PF02545">
    <property type="entry name" value="Maf"/>
    <property type="match status" value="1"/>
</dbReference>
<evidence type="ECO:0000256" key="1">
    <source>
        <dbReference type="ARBA" id="ARBA00001968"/>
    </source>
</evidence>
<evidence type="ECO:0000313" key="5">
    <source>
        <dbReference type="EMBL" id="TCT11900.1"/>
    </source>
</evidence>
<keyword evidence="3 4" id="KW-0546">Nucleotide metabolism</keyword>
<keyword evidence="4" id="KW-0963">Cytoplasm</keyword>
<dbReference type="PANTHER" id="PTHR43213:SF5">
    <property type="entry name" value="BIFUNCTIONAL DTTP_UTP PYROPHOSPHATASE_METHYLTRANSFERASE PROTEIN-RELATED"/>
    <property type="match status" value="1"/>
</dbReference>
<dbReference type="GO" id="GO:0047429">
    <property type="term" value="F:nucleoside triphosphate diphosphatase activity"/>
    <property type="evidence" value="ECO:0007669"/>
    <property type="project" value="UniProtKB-EC"/>
</dbReference>
<comment type="similarity">
    <text evidence="4">Belongs to the Maf family.</text>
</comment>
<evidence type="ECO:0000256" key="4">
    <source>
        <dbReference type="HAMAP-Rule" id="MF_00528"/>
    </source>
</evidence>
<organism evidence="5 6">
    <name type="scientific">Tepidamorphus gemmatus</name>
    <dbReference type="NCBI Taxonomy" id="747076"/>
    <lineage>
        <taxon>Bacteria</taxon>
        <taxon>Pseudomonadati</taxon>
        <taxon>Pseudomonadota</taxon>
        <taxon>Alphaproteobacteria</taxon>
        <taxon>Hyphomicrobiales</taxon>
        <taxon>Tepidamorphaceae</taxon>
        <taxon>Tepidamorphus</taxon>
    </lineage>
</organism>
<comment type="subcellular location">
    <subcellularLocation>
        <location evidence="4">Cytoplasm</location>
    </subcellularLocation>
</comment>
<dbReference type="PIRSF" id="PIRSF006305">
    <property type="entry name" value="Maf"/>
    <property type="match status" value="1"/>
</dbReference>
<dbReference type="SUPFAM" id="SSF52972">
    <property type="entry name" value="ITPase-like"/>
    <property type="match status" value="1"/>
</dbReference>
<dbReference type="InterPro" id="IPR003697">
    <property type="entry name" value="Maf-like"/>
</dbReference>
<dbReference type="Gene3D" id="3.90.950.10">
    <property type="match status" value="1"/>
</dbReference>